<keyword evidence="3" id="KW-0813">Transport</keyword>
<proteinExistence type="inferred from homology"/>
<evidence type="ECO:0000313" key="11">
    <source>
        <dbReference type="EMBL" id="CAD7650538.1"/>
    </source>
</evidence>
<dbReference type="Proteomes" id="UP000759131">
    <property type="component" value="Unassembled WGS sequence"/>
</dbReference>
<dbReference type="InterPro" id="IPR011527">
    <property type="entry name" value="ABC1_TM_dom"/>
</dbReference>
<protein>
    <recommendedName>
        <fullName evidence="10">ABC transmembrane type-1 domain-containing protein</fullName>
    </recommendedName>
</protein>
<dbReference type="Gene3D" id="1.20.1560.10">
    <property type="entry name" value="ABC transporter type 1, transmembrane domain"/>
    <property type="match status" value="1"/>
</dbReference>
<evidence type="ECO:0000256" key="2">
    <source>
        <dbReference type="ARBA" id="ARBA00009726"/>
    </source>
</evidence>
<dbReference type="EMBL" id="CAJPIZ010052389">
    <property type="protein sequence ID" value="CAG2122959.1"/>
    <property type="molecule type" value="Genomic_DNA"/>
</dbReference>
<evidence type="ECO:0000256" key="6">
    <source>
        <dbReference type="ARBA" id="ARBA00022840"/>
    </source>
</evidence>
<dbReference type="InterPro" id="IPR036640">
    <property type="entry name" value="ABC1_TM_sf"/>
</dbReference>
<accession>A0A7R9M1J2</accession>
<feature type="non-terminal residue" evidence="11">
    <location>
        <position position="1"/>
    </location>
</feature>
<evidence type="ECO:0000256" key="1">
    <source>
        <dbReference type="ARBA" id="ARBA00004141"/>
    </source>
</evidence>
<keyword evidence="12" id="KW-1185">Reference proteome</keyword>
<evidence type="ECO:0000256" key="7">
    <source>
        <dbReference type="ARBA" id="ARBA00022989"/>
    </source>
</evidence>
<dbReference type="SUPFAM" id="SSF90123">
    <property type="entry name" value="ABC transporter transmembrane region"/>
    <property type="match status" value="1"/>
</dbReference>
<name>A0A7R9M1J2_9ACAR</name>
<feature type="domain" description="ABC transmembrane type-1" evidence="10">
    <location>
        <begin position="1"/>
        <end position="135"/>
    </location>
</feature>
<dbReference type="Pfam" id="PF00664">
    <property type="entry name" value="ABC_membrane"/>
    <property type="match status" value="1"/>
</dbReference>
<dbReference type="EMBL" id="OC906964">
    <property type="protein sequence ID" value="CAD7650538.1"/>
    <property type="molecule type" value="Genomic_DNA"/>
</dbReference>
<organism evidence="11">
    <name type="scientific">Medioppia subpectinata</name>
    <dbReference type="NCBI Taxonomy" id="1979941"/>
    <lineage>
        <taxon>Eukaryota</taxon>
        <taxon>Metazoa</taxon>
        <taxon>Ecdysozoa</taxon>
        <taxon>Arthropoda</taxon>
        <taxon>Chelicerata</taxon>
        <taxon>Arachnida</taxon>
        <taxon>Acari</taxon>
        <taxon>Acariformes</taxon>
        <taxon>Sarcoptiformes</taxon>
        <taxon>Oribatida</taxon>
        <taxon>Brachypylina</taxon>
        <taxon>Oppioidea</taxon>
        <taxon>Oppiidae</taxon>
        <taxon>Medioppia</taxon>
    </lineage>
</organism>
<dbReference type="InterPro" id="IPR050173">
    <property type="entry name" value="ABC_transporter_C-like"/>
</dbReference>
<dbReference type="AlphaFoldDB" id="A0A7R9M1J2"/>
<evidence type="ECO:0000256" key="8">
    <source>
        <dbReference type="ARBA" id="ARBA00023136"/>
    </source>
</evidence>
<sequence>MVRSTTWFAICMIASKRLHNTIFIRLLRAPMAVFDNNPIGRILNRFTKDLGIIDEMLPSTSFDLNLTVSQAIGILVVVTIINPYLIIPGVILFALTIVIRWAYIKTARDIKRMEGLTRSPVYSHVSTTLNGLASI</sequence>
<feature type="transmembrane region" description="Helical" evidence="9">
    <location>
        <begin position="71"/>
        <end position="103"/>
    </location>
</feature>
<keyword evidence="7 9" id="KW-1133">Transmembrane helix</keyword>
<gene>
    <name evidence="11" type="ORF">OSB1V03_LOCUS22904</name>
</gene>
<keyword evidence="6" id="KW-0067">ATP-binding</keyword>
<reference evidence="11" key="1">
    <citation type="submission" date="2020-11" db="EMBL/GenBank/DDBJ databases">
        <authorList>
            <person name="Tran Van P."/>
        </authorList>
    </citation>
    <scope>NUCLEOTIDE SEQUENCE</scope>
</reference>
<dbReference type="GO" id="GO:0140359">
    <property type="term" value="F:ABC-type transporter activity"/>
    <property type="evidence" value="ECO:0007669"/>
    <property type="project" value="InterPro"/>
</dbReference>
<keyword evidence="5" id="KW-0547">Nucleotide-binding</keyword>
<dbReference type="GO" id="GO:0016020">
    <property type="term" value="C:membrane"/>
    <property type="evidence" value="ECO:0007669"/>
    <property type="project" value="UniProtKB-SubCell"/>
</dbReference>
<comment type="similarity">
    <text evidence="2">Belongs to the ABC transporter superfamily. ABCC family. Conjugate transporter (TC 3.A.1.208) subfamily.</text>
</comment>
<dbReference type="PANTHER" id="PTHR24223">
    <property type="entry name" value="ATP-BINDING CASSETTE SUB-FAMILY C"/>
    <property type="match status" value="1"/>
</dbReference>
<comment type="subcellular location">
    <subcellularLocation>
        <location evidence="1">Membrane</location>
        <topology evidence="1">Multi-pass membrane protein</topology>
    </subcellularLocation>
</comment>
<keyword evidence="8 9" id="KW-0472">Membrane</keyword>
<dbReference type="PROSITE" id="PS50929">
    <property type="entry name" value="ABC_TM1F"/>
    <property type="match status" value="1"/>
</dbReference>
<keyword evidence="4 9" id="KW-0812">Transmembrane</keyword>
<dbReference type="PANTHER" id="PTHR24223:SF456">
    <property type="entry name" value="MULTIDRUG RESISTANCE-ASSOCIATED PROTEIN LETHAL(2)03659"/>
    <property type="match status" value="1"/>
</dbReference>
<evidence type="ECO:0000256" key="9">
    <source>
        <dbReference type="SAM" id="Phobius"/>
    </source>
</evidence>
<evidence type="ECO:0000256" key="3">
    <source>
        <dbReference type="ARBA" id="ARBA00022448"/>
    </source>
</evidence>
<evidence type="ECO:0000256" key="5">
    <source>
        <dbReference type="ARBA" id="ARBA00022741"/>
    </source>
</evidence>
<dbReference type="GO" id="GO:0005524">
    <property type="term" value="F:ATP binding"/>
    <property type="evidence" value="ECO:0007669"/>
    <property type="project" value="UniProtKB-KW"/>
</dbReference>
<evidence type="ECO:0000313" key="12">
    <source>
        <dbReference type="Proteomes" id="UP000759131"/>
    </source>
</evidence>
<evidence type="ECO:0000259" key="10">
    <source>
        <dbReference type="PROSITE" id="PS50929"/>
    </source>
</evidence>
<dbReference type="OrthoDB" id="6510208at2759"/>
<evidence type="ECO:0000256" key="4">
    <source>
        <dbReference type="ARBA" id="ARBA00022692"/>
    </source>
</evidence>